<accession>A0ABX6JX81</accession>
<feature type="region of interest" description="Disordered" evidence="1">
    <location>
        <begin position="189"/>
        <end position="213"/>
    </location>
</feature>
<protein>
    <submittedName>
        <fullName evidence="3">UTRA domain-containing protein</fullName>
    </submittedName>
</protein>
<dbReference type="RefSeq" id="WP_166329562.1">
    <property type="nucleotide sequence ID" value="NZ_CP049933.1"/>
</dbReference>
<dbReference type="SUPFAM" id="SSF64288">
    <property type="entry name" value="Chorismate lyase-like"/>
    <property type="match status" value="1"/>
</dbReference>
<dbReference type="PANTHER" id="PTHR44846:SF1">
    <property type="entry name" value="MANNOSYL-D-GLYCERATE TRANSPORT_METABOLISM SYSTEM REPRESSOR MNGR-RELATED"/>
    <property type="match status" value="1"/>
</dbReference>
<dbReference type="PANTHER" id="PTHR44846">
    <property type="entry name" value="MANNOSYL-D-GLYCERATE TRANSPORT/METABOLISM SYSTEM REPRESSOR MNGR-RELATED"/>
    <property type="match status" value="1"/>
</dbReference>
<dbReference type="Pfam" id="PF07702">
    <property type="entry name" value="UTRA"/>
    <property type="match status" value="1"/>
</dbReference>
<keyword evidence="4" id="KW-1185">Reference proteome</keyword>
<dbReference type="Gene3D" id="3.40.1410.10">
    <property type="entry name" value="Chorismate lyase-like"/>
    <property type="match status" value="1"/>
</dbReference>
<gene>
    <name evidence="3" type="ORF">G7066_05195</name>
</gene>
<organism evidence="3 4">
    <name type="scientific">Leucobacter coleopterorum</name>
    <dbReference type="NCBI Taxonomy" id="2714933"/>
    <lineage>
        <taxon>Bacteria</taxon>
        <taxon>Bacillati</taxon>
        <taxon>Actinomycetota</taxon>
        <taxon>Actinomycetes</taxon>
        <taxon>Micrococcales</taxon>
        <taxon>Microbacteriaceae</taxon>
        <taxon>Leucobacter</taxon>
    </lineage>
</organism>
<feature type="region of interest" description="Disordered" evidence="1">
    <location>
        <begin position="150"/>
        <end position="170"/>
    </location>
</feature>
<dbReference type="EMBL" id="CP049933">
    <property type="protein sequence ID" value="QIM18203.1"/>
    <property type="molecule type" value="Genomic_DNA"/>
</dbReference>
<dbReference type="Proteomes" id="UP000503441">
    <property type="component" value="Chromosome"/>
</dbReference>
<evidence type="ECO:0000259" key="2">
    <source>
        <dbReference type="SMART" id="SM00866"/>
    </source>
</evidence>
<dbReference type="InterPro" id="IPR028978">
    <property type="entry name" value="Chorismate_lyase_/UTRA_dom_sf"/>
</dbReference>
<feature type="domain" description="UbiC transcription regulator-associated" evidence="2">
    <location>
        <begin position="1"/>
        <end position="136"/>
    </location>
</feature>
<evidence type="ECO:0000313" key="3">
    <source>
        <dbReference type="EMBL" id="QIM18203.1"/>
    </source>
</evidence>
<evidence type="ECO:0000256" key="1">
    <source>
        <dbReference type="SAM" id="MobiDB-lite"/>
    </source>
</evidence>
<dbReference type="SMART" id="SM00866">
    <property type="entry name" value="UTRA"/>
    <property type="match status" value="1"/>
</dbReference>
<evidence type="ECO:0000313" key="4">
    <source>
        <dbReference type="Proteomes" id="UP000503441"/>
    </source>
</evidence>
<reference evidence="3 4" key="1">
    <citation type="submission" date="2020-03" db="EMBL/GenBank/DDBJ databases">
        <title>Leucobacter sp. nov., isolated from beetles.</title>
        <authorList>
            <person name="Hyun D.-W."/>
            <person name="Bae J.-W."/>
        </authorList>
    </citation>
    <scope>NUCLEOTIDE SEQUENCE [LARGE SCALE GENOMIC DNA]</scope>
    <source>
        <strain evidence="3 4">HDW9A</strain>
    </source>
</reference>
<dbReference type="InterPro" id="IPR050679">
    <property type="entry name" value="Bact_HTH_transcr_reg"/>
</dbReference>
<sequence>MPGQRVIEISRRLADTQEAEGLGIEPSASIVEVLRARYFDDQPVMLESALYPLDVGRYFLVEDLEQASMYQILREHGLAPVRAHNVIDAEGAGQREAKWLGVAEGSALLRVRRTSYGARGMILELATNRYLPNMANFTIDNAVDPAVVGGPQLSRSAAPRDSGKADNRRQGCLPASFFAGGKVPCRWRNSYRPATRSPTAAQTHCRGGPRDQA</sequence>
<proteinExistence type="predicted"/>
<dbReference type="InterPro" id="IPR011663">
    <property type="entry name" value="UTRA"/>
</dbReference>
<name>A0ABX6JX81_9MICO</name>